<sequence length="215" mass="22409">MVEGEERARSARGSPGERGGGTVCGAPPERDEEKVPPAREAPTGHGGAGPGPASGPPDGFSDLLATLGAYLEHHPPADVAVLLRAELERREFLAYANGWRDAADQYEPALEQARRIARTRRLRLVGRTPGQAAVIPFPQDAPTATEGAPNAAEAGEPAPGPEPGPDGVPEHSPDTPAPPRSAPPGPGLVAKNRNSRAPTIPRLAVHRPGRPDLLR</sequence>
<protein>
    <recommendedName>
        <fullName evidence="4">Translation initiation factor IF-2</fullName>
    </recommendedName>
</protein>
<reference evidence="2 3" key="1">
    <citation type="submission" date="2017-04" db="EMBL/GenBank/DDBJ databases">
        <title>The complete genome sequence of Streptomyces albolongus YIM 101047, the producer of novel bafilomycins and novel odoriferous sesquiterpenoids.</title>
        <authorList>
            <person name="Yin M."/>
            <person name="Jiang Y."/>
        </authorList>
    </citation>
    <scope>NUCLEOTIDE SEQUENCE [LARGE SCALE GENOMIC DNA]</scope>
    <source>
        <strain evidence="2 3">YIM 101047</strain>
    </source>
</reference>
<dbReference type="KEGG" id="kab:B7C62_21975"/>
<dbReference type="Proteomes" id="UP000192251">
    <property type="component" value="Chromosome"/>
</dbReference>
<feature type="compositionally biased region" description="Basic and acidic residues" evidence="1">
    <location>
        <begin position="28"/>
        <end position="37"/>
    </location>
</feature>
<keyword evidence="3" id="KW-1185">Reference proteome</keyword>
<accession>A0ABC8BXN3</accession>
<feature type="region of interest" description="Disordered" evidence="1">
    <location>
        <begin position="133"/>
        <end position="215"/>
    </location>
</feature>
<evidence type="ECO:0000256" key="1">
    <source>
        <dbReference type="SAM" id="MobiDB-lite"/>
    </source>
</evidence>
<proteinExistence type="predicted"/>
<evidence type="ECO:0000313" key="2">
    <source>
        <dbReference type="EMBL" id="ARF74598.1"/>
    </source>
</evidence>
<name>A0ABC8BXN3_9ACTN</name>
<evidence type="ECO:0008006" key="4">
    <source>
        <dbReference type="Google" id="ProtNLM"/>
    </source>
</evidence>
<dbReference type="RefSeq" id="WP_084748651.1">
    <property type="nucleotide sequence ID" value="NZ_CP020563.1"/>
</dbReference>
<gene>
    <name evidence="2" type="ORF">B7C62_21975</name>
</gene>
<dbReference type="EMBL" id="CP020563">
    <property type="protein sequence ID" value="ARF74598.1"/>
    <property type="molecule type" value="Genomic_DNA"/>
</dbReference>
<feature type="compositionally biased region" description="Low complexity" evidence="1">
    <location>
        <begin position="141"/>
        <end position="157"/>
    </location>
</feature>
<feature type="compositionally biased region" description="Pro residues" evidence="1">
    <location>
        <begin position="175"/>
        <end position="186"/>
    </location>
</feature>
<dbReference type="AlphaFoldDB" id="A0ABC8BXN3"/>
<feature type="region of interest" description="Disordered" evidence="1">
    <location>
        <begin position="1"/>
        <end position="63"/>
    </location>
</feature>
<organism evidence="2 3">
    <name type="scientific">Kitasatospora albolonga</name>
    <dbReference type="NCBI Taxonomy" id="68173"/>
    <lineage>
        <taxon>Bacteria</taxon>
        <taxon>Bacillati</taxon>
        <taxon>Actinomycetota</taxon>
        <taxon>Actinomycetes</taxon>
        <taxon>Kitasatosporales</taxon>
        <taxon>Streptomycetaceae</taxon>
        <taxon>Kitasatospora</taxon>
    </lineage>
</organism>
<evidence type="ECO:0000313" key="3">
    <source>
        <dbReference type="Proteomes" id="UP000192251"/>
    </source>
</evidence>